<protein>
    <recommendedName>
        <fullName evidence="3">DUF3168 domain-containing protein</fullName>
    </recommendedName>
</protein>
<dbReference type="RefSeq" id="WP_331785421.1">
    <property type="nucleotide sequence ID" value="NZ_JAVFKM010000002.1"/>
</dbReference>
<proteinExistence type="predicted"/>
<dbReference type="Proteomes" id="UP001348265">
    <property type="component" value="Unassembled WGS sequence"/>
</dbReference>
<organism evidence="1 2">
    <name type="scientific">Streptomyces chrestomyceticus</name>
    <dbReference type="NCBI Taxonomy" id="68185"/>
    <lineage>
        <taxon>Bacteria</taxon>
        <taxon>Bacillati</taxon>
        <taxon>Actinomycetota</taxon>
        <taxon>Actinomycetes</taxon>
        <taxon>Kitasatosporales</taxon>
        <taxon>Streptomycetaceae</taxon>
        <taxon>Streptomyces</taxon>
    </lineage>
</organism>
<dbReference type="EMBL" id="JAVFKM010000002">
    <property type="protein sequence ID" value="MEF3112424.1"/>
    <property type="molecule type" value="Genomic_DNA"/>
</dbReference>
<reference evidence="1 2" key="1">
    <citation type="submission" date="2023-08" db="EMBL/GenBank/DDBJ databases">
        <authorList>
            <person name="Sharma P."/>
            <person name="Verma V."/>
            <person name="Mohan M.K."/>
            <person name="Dubey A.K."/>
        </authorList>
    </citation>
    <scope>NUCLEOTIDE SEQUENCE [LARGE SCALE GENOMIC DNA]</scope>
    <source>
        <strain evidence="1 2">ADP4</strain>
    </source>
</reference>
<accession>A0ABU7WLM5</accession>
<name>A0ABU7WLM5_9ACTN</name>
<gene>
    <name evidence="1" type="ORF">RB636_04310</name>
</gene>
<comment type="caution">
    <text evidence="1">The sequence shown here is derived from an EMBL/GenBank/DDBJ whole genome shotgun (WGS) entry which is preliminary data.</text>
</comment>
<evidence type="ECO:0000313" key="1">
    <source>
        <dbReference type="EMBL" id="MEF3112424.1"/>
    </source>
</evidence>
<sequence>MRIDPSAVLHSYITSLPAFRGVMVSGTRVDRSKGQPTIVIDHAGGYRIVRDRADRADMTVHVYHQSMTAAAGMAYELREALLEGLPGRVVDGALVLDVAEVHAPTFLPDSMTGEFRYVESIAVYLADA</sequence>
<evidence type="ECO:0008006" key="3">
    <source>
        <dbReference type="Google" id="ProtNLM"/>
    </source>
</evidence>
<keyword evidence="2" id="KW-1185">Reference proteome</keyword>
<evidence type="ECO:0000313" key="2">
    <source>
        <dbReference type="Proteomes" id="UP001348265"/>
    </source>
</evidence>